<evidence type="ECO:0000313" key="8">
    <source>
        <dbReference type="Proteomes" id="UP001107558"/>
    </source>
</evidence>
<keyword evidence="5" id="KW-0966">Cell projection</keyword>
<comment type="similarity">
    <text evidence="6">Belongs to the PIERCE1 family.</text>
</comment>
<evidence type="ECO:0000256" key="1">
    <source>
        <dbReference type="ARBA" id="ARBA00004138"/>
    </source>
</evidence>
<keyword evidence="3" id="KW-0963">Cytoplasm</keyword>
<evidence type="ECO:0000313" key="7">
    <source>
        <dbReference type="EMBL" id="KAG5683700.1"/>
    </source>
</evidence>
<dbReference type="InterPro" id="IPR026507">
    <property type="entry name" value="PIRC1/2"/>
</dbReference>
<proteinExistence type="inferred from homology"/>
<organism evidence="7 8">
    <name type="scientific">Polypedilum vanderplanki</name>
    <name type="common">Sleeping chironomid midge</name>
    <dbReference type="NCBI Taxonomy" id="319348"/>
    <lineage>
        <taxon>Eukaryota</taxon>
        <taxon>Metazoa</taxon>
        <taxon>Ecdysozoa</taxon>
        <taxon>Arthropoda</taxon>
        <taxon>Hexapoda</taxon>
        <taxon>Insecta</taxon>
        <taxon>Pterygota</taxon>
        <taxon>Neoptera</taxon>
        <taxon>Endopterygota</taxon>
        <taxon>Diptera</taxon>
        <taxon>Nematocera</taxon>
        <taxon>Chironomoidea</taxon>
        <taxon>Chironomidae</taxon>
        <taxon>Chironominae</taxon>
        <taxon>Polypedilum</taxon>
        <taxon>Polypedilum</taxon>
    </lineage>
</organism>
<dbReference type="GO" id="GO:0005879">
    <property type="term" value="C:axonemal microtubule"/>
    <property type="evidence" value="ECO:0007669"/>
    <property type="project" value="InterPro"/>
</dbReference>
<dbReference type="PANTHER" id="PTHR20899:SF1">
    <property type="entry name" value="PIERCER OF MICROTUBULE WALL 1 PROTEIN"/>
    <property type="match status" value="1"/>
</dbReference>
<gene>
    <name evidence="7" type="ORF">PVAND_012966</name>
</gene>
<dbReference type="AlphaFoldDB" id="A0A9J6CP70"/>
<name>A0A9J6CP70_POLVA</name>
<dbReference type="Pfam" id="PF14892">
    <property type="entry name" value="PIRC1_2"/>
    <property type="match status" value="1"/>
</dbReference>
<evidence type="ECO:0000256" key="6">
    <source>
        <dbReference type="ARBA" id="ARBA00038014"/>
    </source>
</evidence>
<comment type="subcellular location">
    <subcellularLocation>
        <location evidence="1">Cell projection</location>
        <location evidence="1">Cilium</location>
    </subcellularLocation>
    <subcellularLocation>
        <location evidence="2">Cytoplasm</location>
        <location evidence="2">Cytoskeleton</location>
    </subcellularLocation>
</comment>
<accession>A0A9J6CP70</accession>
<sequence length="94" mass="11065">MFSTCDCEKCKLPSDCKTSSVYKTHNLPHRFDNPGIFHGYGVERDINFAYWTSNSEYGKFPPSIHTVPLRYFPRTYELSRTLITMKKRNFSLNM</sequence>
<evidence type="ECO:0000256" key="5">
    <source>
        <dbReference type="ARBA" id="ARBA00023273"/>
    </source>
</evidence>
<protein>
    <submittedName>
        <fullName evidence="7">Uncharacterized protein</fullName>
    </submittedName>
</protein>
<dbReference type="Proteomes" id="UP001107558">
    <property type="component" value="Chromosome 1"/>
</dbReference>
<dbReference type="EMBL" id="JADBJN010000001">
    <property type="protein sequence ID" value="KAG5683700.1"/>
    <property type="molecule type" value="Genomic_DNA"/>
</dbReference>
<evidence type="ECO:0000256" key="2">
    <source>
        <dbReference type="ARBA" id="ARBA00004245"/>
    </source>
</evidence>
<dbReference type="PANTHER" id="PTHR20899">
    <property type="entry name" value="PIERCE HOMOLOG"/>
    <property type="match status" value="1"/>
</dbReference>
<evidence type="ECO:0000256" key="3">
    <source>
        <dbReference type="ARBA" id="ARBA00022490"/>
    </source>
</evidence>
<dbReference type="GO" id="GO:0035082">
    <property type="term" value="P:axoneme assembly"/>
    <property type="evidence" value="ECO:0007669"/>
    <property type="project" value="InterPro"/>
</dbReference>
<comment type="caution">
    <text evidence="7">The sequence shown here is derived from an EMBL/GenBank/DDBJ whole genome shotgun (WGS) entry which is preliminary data.</text>
</comment>
<evidence type="ECO:0000256" key="4">
    <source>
        <dbReference type="ARBA" id="ARBA00023212"/>
    </source>
</evidence>
<keyword evidence="4" id="KW-0206">Cytoskeleton</keyword>
<keyword evidence="8" id="KW-1185">Reference proteome</keyword>
<reference evidence="7" key="1">
    <citation type="submission" date="2021-03" db="EMBL/GenBank/DDBJ databases">
        <title>Chromosome level genome of the anhydrobiotic midge Polypedilum vanderplanki.</title>
        <authorList>
            <person name="Yoshida Y."/>
            <person name="Kikawada T."/>
            <person name="Gusev O."/>
        </authorList>
    </citation>
    <scope>NUCLEOTIDE SEQUENCE</scope>
    <source>
        <strain evidence="7">NIAS01</strain>
        <tissue evidence="7">Whole body or cell culture</tissue>
    </source>
</reference>
<dbReference type="OrthoDB" id="546383at2759"/>